<evidence type="ECO:0000313" key="1">
    <source>
        <dbReference type="EMBL" id="RIA98969.1"/>
    </source>
</evidence>
<sequence length="216" mass="24781">MTGNKDFWFNCHHSQANKKSKSIHLGPRENKDKVRCYDKKPAKLPSLPATIRNVKDIEVAPELFPDFTSWGNVRSSEKLRETNLKVIYYEDTDECYLETTEWDIIIVQSESLHKAHHSPLRMSVVILDEVNAILRKTWSSEVVEITGNVKEVQHIGFEYLRTGRRACFAVTSCRKTRAIAELVDPQVVTEHVTKIIKPDGPAVKVHAYYGNMDDEI</sequence>
<reference evidence="1 2" key="1">
    <citation type="submission" date="2018-06" db="EMBL/GenBank/DDBJ databases">
        <title>Comparative genomics reveals the genomic features of Rhizophagus irregularis, R. cerebriforme, R. diaphanum and Gigaspora rosea, and their symbiotic lifestyle signature.</title>
        <authorList>
            <person name="Morin E."/>
            <person name="San Clemente H."/>
            <person name="Chen E.C.H."/>
            <person name="De La Providencia I."/>
            <person name="Hainaut M."/>
            <person name="Kuo A."/>
            <person name="Kohler A."/>
            <person name="Murat C."/>
            <person name="Tang N."/>
            <person name="Roy S."/>
            <person name="Loubradou J."/>
            <person name="Henrissat B."/>
            <person name="Grigoriev I.V."/>
            <person name="Corradi N."/>
            <person name="Roux C."/>
            <person name="Martin F.M."/>
        </authorList>
    </citation>
    <scope>NUCLEOTIDE SEQUENCE [LARGE SCALE GENOMIC DNA]</scope>
    <source>
        <strain evidence="1 2">DAOM 227022</strain>
    </source>
</reference>
<gene>
    <name evidence="1" type="ORF">C1645_812147</name>
</gene>
<proteinExistence type="predicted"/>
<dbReference type="STRING" id="658196.A0A397TNF7"/>
<protein>
    <recommendedName>
        <fullName evidence="3">Replication origin-binding protein domain-containing protein</fullName>
    </recommendedName>
</protein>
<comment type="caution">
    <text evidence="1">The sequence shown here is derived from an EMBL/GenBank/DDBJ whole genome shotgun (WGS) entry which is preliminary data.</text>
</comment>
<organism evidence="1 2">
    <name type="scientific">Glomus cerebriforme</name>
    <dbReference type="NCBI Taxonomy" id="658196"/>
    <lineage>
        <taxon>Eukaryota</taxon>
        <taxon>Fungi</taxon>
        <taxon>Fungi incertae sedis</taxon>
        <taxon>Mucoromycota</taxon>
        <taxon>Glomeromycotina</taxon>
        <taxon>Glomeromycetes</taxon>
        <taxon>Glomerales</taxon>
        <taxon>Glomeraceae</taxon>
        <taxon>Glomus</taxon>
    </lineage>
</organism>
<dbReference type="AlphaFoldDB" id="A0A397TNF7"/>
<evidence type="ECO:0000313" key="2">
    <source>
        <dbReference type="Proteomes" id="UP000265703"/>
    </source>
</evidence>
<dbReference type="EMBL" id="QKYT01000009">
    <property type="protein sequence ID" value="RIA98969.1"/>
    <property type="molecule type" value="Genomic_DNA"/>
</dbReference>
<dbReference type="Proteomes" id="UP000265703">
    <property type="component" value="Unassembled WGS sequence"/>
</dbReference>
<name>A0A397TNF7_9GLOM</name>
<accession>A0A397TNF7</accession>
<keyword evidence="2" id="KW-1185">Reference proteome</keyword>
<evidence type="ECO:0008006" key="3">
    <source>
        <dbReference type="Google" id="ProtNLM"/>
    </source>
</evidence>